<dbReference type="Gene3D" id="3.40.50.150">
    <property type="entry name" value="Vaccinia Virus protein VP39"/>
    <property type="match status" value="1"/>
</dbReference>
<sequence>MYGIFYLKPILFLLFSKNREGESVMKPADNWNAELYDTKHKFVSEYGNSLIGLLSPQPGENILDLGCGTGDLSYKIGESGAHIVGIDQSENMIRQASSKYPDIAFDVQNAAKLPYKNQFDAVFSNAVLHWIKEPGAVLEGVFRSLKQGGRFVAEFGGKGNVELVSSSLIQQITETGFEFSPEQFPWYYPSIGEYTALMEKAGFHVTFAMHFDRPTPLEGEDGLKNWIRMFCTQLLEGIPEQEIEMIIANTEKQLKGSLWKNGHWIADYKRIRVIGIKPSALTWGGKMSKYHESQKPEDQ</sequence>
<comment type="caution">
    <text evidence="2">The sequence shown here is derived from an EMBL/GenBank/DDBJ whole genome shotgun (WGS) entry which is preliminary data.</text>
</comment>
<keyword evidence="2" id="KW-0489">Methyltransferase</keyword>
<protein>
    <submittedName>
        <fullName evidence="2">Methyltransferase domain protein</fullName>
    </submittedName>
</protein>
<dbReference type="PANTHER" id="PTHR43861">
    <property type="entry name" value="TRANS-ACONITATE 2-METHYLTRANSFERASE-RELATED"/>
    <property type="match status" value="1"/>
</dbReference>
<feature type="domain" description="Methyltransferase" evidence="1">
    <location>
        <begin position="58"/>
        <end position="173"/>
    </location>
</feature>
<dbReference type="SUPFAM" id="SSF53335">
    <property type="entry name" value="S-adenosyl-L-methionine-dependent methyltransferases"/>
    <property type="match status" value="1"/>
</dbReference>
<dbReference type="CDD" id="cd02440">
    <property type="entry name" value="AdoMet_MTases"/>
    <property type="match status" value="1"/>
</dbReference>
<dbReference type="AlphaFoldDB" id="A0A133KFZ6"/>
<dbReference type="EMBL" id="LRPN01000142">
    <property type="protein sequence ID" value="KWZ78466.1"/>
    <property type="molecule type" value="Genomic_DNA"/>
</dbReference>
<dbReference type="PATRIC" id="fig|1398.22.peg.2973"/>
<organism evidence="2 3">
    <name type="scientific">Heyndrickxia coagulans</name>
    <name type="common">Weizmannia coagulans</name>
    <dbReference type="NCBI Taxonomy" id="1398"/>
    <lineage>
        <taxon>Bacteria</taxon>
        <taxon>Bacillati</taxon>
        <taxon>Bacillota</taxon>
        <taxon>Bacilli</taxon>
        <taxon>Bacillales</taxon>
        <taxon>Bacillaceae</taxon>
        <taxon>Heyndrickxia</taxon>
    </lineage>
</organism>
<evidence type="ECO:0000313" key="2">
    <source>
        <dbReference type="EMBL" id="KWZ78466.1"/>
    </source>
</evidence>
<evidence type="ECO:0000259" key="1">
    <source>
        <dbReference type="Pfam" id="PF13847"/>
    </source>
</evidence>
<gene>
    <name evidence="2" type="ORF">HMPREF3213_02969</name>
</gene>
<dbReference type="GO" id="GO:0032259">
    <property type="term" value="P:methylation"/>
    <property type="evidence" value="ECO:0007669"/>
    <property type="project" value="UniProtKB-KW"/>
</dbReference>
<evidence type="ECO:0000313" key="3">
    <source>
        <dbReference type="Proteomes" id="UP000070376"/>
    </source>
</evidence>
<keyword evidence="2" id="KW-0808">Transferase</keyword>
<dbReference type="InterPro" id="IPR025714">
    <property type="entry name" value="Methyltranfer_dom"/>
</dbReference>
<accession>A0A133KFZ6</accession>
<dbReference type="Pfam" id="PF13847">
    <property type="entry name" value="Methyltransf_31"/>
    <property type="match status" value="1"/>
</dbReference>
<reference evidence="3" key="1">
    <citation type="submission" date="2016-01" db="EMBL/GenBank/DDBJ databases">
        <authorList>
            <person name="Mitreva M."/>
            <person name="Pepin K.H."/>
            <person name="Mihindukulasuriya K.A."/>
            <person name="Fulton R."/>
            <person name="Fronick C."/>
            <person name="O'Laughlin M."/>
            <person name="Miner T."/>
            <person name="Herter B."/>
            <person name="Rosa B.A."/>
            <person name="Cordes M."/>
            <person name="Tomlinson C."/>
            <person name="Wollam A."/>
            <person name="Palsikar V.B."/>
            <person name="Mardis E.R."/>
            <person name="Wilson R.K."/>
        </authorList>
    </citation>
    <scope>NUCLEOTIDE SEQUENCE [LARGE SCALE GENOMIC DNA]</scope>
    <source>
        <strain evidence="3">GED7749B</strain>
    </source>
</reference>
<dbReference type="GO" id="GO:0008168">
    <property type="term" value="F:methyltransferase activity"/>
    <property type="evidence" value="ECO:0007669"/>
    <property type="project" value="UniProtKB-KW"/>
</dbReference>
<dbReference type="Proteomes" id="UP000070376">
    <property type="component" value="Unassembled WGS sequence"/>
</dbReference>
<dbReference type="InterPro" id="IPR029063">
    <property type="entry name" value="SAM-dependent_MTases_sf"/>
</dbReference>
<name>A0A133KFZ6_HEYCO</name>
<dbReference type="PANTHER" id="PTHR43861:SF1">
    <property type="entry name" value="TRANS-ACONITATE 2-METHYLTRANSFERASE"/>
    <property type="match status" value="1"/>
</dbReference>
<proteinExistence type="predicted"/>